<dbReference type="Proteomes" id="UP000696280">
    <property type="component" value="Unassembled WGS sequence"/>
</dbReference>
<reference evidence="2" key="1">
    <citation type="submission" date="2021-07" db="EMBL/GenBank/DDBJ databases">
        <authorList>
            <person name="Durling M."/>
        </authorList>
    </citation>
    <scope>NUCLEOTIDE SEQUENCE</scope>
</reference>
<dbReference type="EMBL" id="CAJVRL010000056">
    <property type="protein sequence ID" value="CAG8954262.1"/>
    <property type="molecule type" value="Genomic_DNA"/>
</dbReference>
<organism evidence="2 3">
    <name type="scientific">Hymenoscyphus fraxineus</name>
    <dbReference type="NCBI Taxonomy" id="746836"/>
    <lineage>
        <taxon>Eukaryota</taxon>
        <taxon>Fungi</taxon>
        <taxon>Dikarya</taxon>
        <taxon>Ascomycota</taxon>
        <taxon>Pezizomycotina</taxon>
        <taxon>Leotiomycetes</taxon>
        <taxon>Helotiales</taxon>
        <taxon>Helotiaceae</taxon>
        <taxon>Hymenoscyphus</taxon>
    </lineage>
</organism>
<feature type="compositionally biased region" description="Basic and acidic residues" evidence="1">
    <location>
        <begin position="1"/>
        <end position="10"/>
    </location>
</feature>
<evidence type="ECO:0000313" key="2">
    <source>
        <dbReference type="EMBL" id="CAG8954262.1"/>
    </source>
</evidence>
<keyword evidence="3" id="KW-1185">Reference proteome</keyword>
<feature type="region of interest" description="Disordered" evidence="1">
    <location>
        <begin position="1"/>
        <end position="54"/>
    </location>
</feature>
<evidence type="ECO:0000256" key="1">
    <source>
        <dbReference type="SAM" id="MobiDB-lite"/>
    </source>
</evidence>
<name>A0A9N9PU85_9HELO</name>
<sequence length="104" mass="10981">MNGSENRGKSVPEPTRVLRSNVKAAASQQQVIPPAAASSGASRPTRSISDIVNSRDVTPDVTTAQISFITPHPLVPDWSPPYQAVADVSRMPQSPSGTGFGIER</sequence>
<comment type="caution">
    <text evidence="2">The sequence shown here is derived from an EMBL/GenBank/DDBJ whole genome shotgun (WGS) entry which is preliminary data.</text>
</comment>
<evidence type="ECO:0000313" key="3">
    <source>
        <dbReference type="Proteomes" id="UP000696280"/>
    </source>
</evidence>
<protein>
    <submittedName>
        <fullName evidence="2">Uncharacterized protein</fullName>
    </submittedName>
</protein>
<gene>
    <name evidence="2" type="ORF">HYFRA_00005882</name>
</gene>
<proteinExistence type="predicted"/>
<feature type="compositionally biased region" description="Low complexity" evidence="1">
    <location>
        <begin position="33"/>
        <end position="47"/>
    </location>
</feature>
<accession>A0A9N9PU85</accession>
<dbReference type="AlphaFoldDB" id="A0A9N9PU85"/>